<dbReference type="OrthoDB" id="10250105at2759"/>
<dbReference type="Gramene" id="KMS65225">
    <property type="protein sequence ID" value="KMS65225"/>
    <property type="gene ID" value="BVRB_038140"/>
</dbReference>
<organism evidence="4 5">
    <name type="scientific">Beta vulgaris subsp. vulgaris</name>
    <name type="common">Beet</name>
    <dbReference type="NCBI Taxonomy" id="3555"/>
    <lineage>
        <taxon>Eukaryota</taxon>
        <taxon>Viridiplantae</taxon>
        <taxon>Streptophyta</taxon>
        <taxon>Embryophyta</taxon>
        <taxon>Tracheophyta</taxon>
        <taxon>Spermatophyta</taxon>
        <taxon>Magnoliopsida</taxon>
        <taxon>eudicotyledons</taxon>
        <taxon>Gunneridae</taxon>
        <taxon>Pentapetalae</taxon>
        <taxon>Caryophyllales</taxon>
        <taxon>Chenopodiaceae</taxon>
        <taxon>Betoideae</taxon>
        <taxon>Beta</taxon>
    </lineage>
</organism>
<evidence type="ECO:0000256" key="1">
    <source>
        <dbReference type="ARBA" id="ARBA00009934"/>
    </source>
</evidence>
<protein>
    <recommendedName>
        <fullName evidence="3">BPL/LPL catalytic domain-containing protein</fullName>
    </recommendedName>
</protein>
<dbReference type="GO" id="GO:0004077">
    <property type="term" value="F:biotin--[biotin carboxyl-carrier protein] ligase activity"/>
    <property type="evidence" value="ECO:0007669"/>
    <property type="project" value="InterPro"/>
</dbReference>
<dbReference type="Proteomes" id="UP000035740">
    <property type="component" value="Unassembled WGS sequence"/>
</dbReference>
<comment type="similarity">
    <text evidence="1">Belongs to the biotin--protein ligase family.</text>
</comment>
<evidence type="ECO:0000259" key="3">
    <source>
        <dbReference type="PROSITE" id="PS51733"/>
    </source>
</evidence>
<accession>A0A0J8BHN0</accession>
<evidence type="ECO:0000256" key="2">
    <source>
        <dbReference type="ARBA" id="ARBA00022598"/>
    </source>
</evidence>
<keyword evidence="5" id="KW-1185">Reference proteome</keyword>
<evidence type="ECO:0000313" key="4">
    <source>
        <dbReference type="EMBL" id="KMS65225.1"/>
    </source>
</evidence>
<dbReference type="GO" id="GO:0005737">
    <property type="term" value="C:cytoplasm"/>
    <property type="evidence" value="ECO:0007669"/>
    <property type="project" value="TreeGrafter"/>
</dbReference>
<evidence type="ECO:0000313" key="5">
    <source>
        <dbReference type="Proteomes" id="UP000035740"/>
    </source>
</evidence>
<dbReference type="NCBIfam" id="TIGR00121">
    <property type="entry name" value="birA_ligase"/>
    <property type="match status" value="1"/>
</dbReference>
<keyword evidence="2" id="KW-0436">Ligase</keyword>
<dbReference type="PROSITE" id="PS51733">
    <property type="entry name" value="BPL_LPL_CATALYTIC"/>
    <property type="match status" value="1"/>
</dbReference>
<feature type="domain" description="BPL/LPL catalytic" evidence="3">
    <location>
        <begin position="1"/>
        <end position="145"/>
    </location>
</feature>
<name>A0A0J8BHN0_BETVV</name>
<dbReference type="Gene3D" id="3.30.930.10">
    <property type="entry name" value="Bira Bifunctional Protein, Domain 2"/>
    <property type="match status" value="1"/>
</dbReference>
<sequence length="145" mass="15495">MDEARTLMQTAAHGTMIIADYQSNGVGRGDGRVWSSPAYENIYVTFILHPNSFTDAVRINLGVGVAVTNAIRAFGVANAGVKWPNDVWADWKKLAGVLANTEVTSEKLVMMVGIGINVNETMSSNPNPDVARSANSIRSIVGSDV</sequence>
<dbReference type="InterPro" id="IPR045864">
    <property type="entry name" value="aa-tRNA-synth_II/BPL/LPL"/>
</dbReference>
<reference evidence="4 5" key="1">
    <citation type="journal article" date="2014" name="Nature">
        <title>The genome of the recently domesticated crop plant sugar beet (Beta vulgaris).</title>
        <authorList>
            <person name="Dohm J.C."/>
            <person name="Minoche A.E."/>
            <person name="Holtgrawe D."/>
            <person name="Capella-Gutierrez S."/>
            <person name="Zakrzewski F."/>
            <person name="Tafer H."/>
            <person name="Rupp O."/>
            <person name="Sorensen T.R."/>
            <person name="Stracke R."/>
            <person name="Reinhardt R."/>
            <person name="Goesmann A."/>
            <person name="Kraft T."/>
            <person name="Schulz B."/>
            <person name="Stadler P.F."/>
            <person name="Schmidt T."/>
            <person name="Gabaldon T."/>
            <person name="Lehrach H."/>
            <person name="Weisshaar B."/>
            <person name="Himmelbauer H."/>
        </authorList>
    </citation>
    <scope>NUCLEOTIDE SEQUENCE [LARGE SCALE GENOMIC DNA]</scope>
    <source>
        <tissue evidence="4">Taproot</tissue>
    </source>
</reference>
<feature type="non-terminal residue" evidence="4">
    <location>
        <position position="145"/>
    </location>
</feature>
<dbReference type="CDD" id="cd16442">
    <property type="entry name" value="BPL"/>
    <property type="match status" value="1"/>
</dbReference>
<dbReference type="PANTHER" id="PTHR12835">
    <property type="entry name" value="BIOTIN PROTEIN LIGASE"/>
    <property type="match status" value="1"/>
</dbReference>
<dbReference type="AlphaFoldDB" id="A0A0J8BHN0"/>
<dbReference type="EMBL" id="KQ112444">
    <property type="protein sequence ID" value="KMS65225.1"/>
    <property type="molecule type" value="Genomic_DNA"/>
</dbReference>
<gene>
    <name evidence="4" type="ORF">BVRB_038140</name>
</gene>
<dbReference type="SUPFAM" id="SSF55681">
    <property type="entry name" value="Class II aaRS and biotin synthetases"/>
    <property type="match status" value="1"/>
</dbReference>
<dbReference type="Pfam" id="PF03099">
    <property type="entry name" value="BPL_LplA_LipB"/>
    <property type="match status" value="1"/>
</dbReference>
<dbReference type="InterPro" id="IPR004408">
    <property type="entry name" value="Biotin_CoA_COase_ligase"/>
</dbReference>
<dbReference type="InterPro" id="IPR004143">
    <property type="entry name" value="BPL_LPL_catalytic"/>
</dbReference>
<dbReference type="PANTHER" id="PTHR12835:SF5">
    <property type="entry name" value="BIOTIN--PROTEIN LIGASE"/>
    <property type="match status" value="1"/>
</dbReference>
<proteinExistence type="inferred from homology"/>